<evidence type="ECO:0000313" key="3">
    <source>
        <dbReference type="Proteomes" id="UP000663929"/>
    </source>
</evidence>
<sequence>MDSPESGKAQKAANTSATGHTIEIPVTTSDTIEIPVTTGDTIEIPVTTGDTIEIPVTTGDTIEIPVTTGDTIEIPVTTGDTIEIPVTTGDTLESDSSNQETAVASARGQNPLVANRVDPLTGHRYLVGNFGASFSLDGFLLEHRGQSDVFLLKFDEEKRLQWAVSWGGPAADAAVALHIDEHGQVVVAGHFEDRIHFGHRVLKSDGNRDIFFAGVDPDGNVAWLRRLGGTGDDLVLDVLSDSDGGWVVRGGLGYYLHIEDTHPLKHETSRLFDAAFDEGGHLKWLEMRD</sequence>
<gene>
    <name evidence="2" type="ORF">J3U87_03840</name>
</gene>
<protein>
    <submittedName>
        <fullName evidence="2">Uncharacterized protein</fullName>
    </submittedName>
</protein>
<evidence type="ECO:0000256" key="1">
    <source>
        <dbReference type="SAM" id="MobiDB-lite"/>
    </source>
</evidence>
<reference evidence="2" key="1">
    <citation type="submission" date="2021-03" db="EMBL/GenBank/DDBJ databases">
        <title>Acanthopleuribacteraceae sp. M133.</title>
        <authorList>
            <person name="Wang G."/>
        </authorList>
    </citation>
    <scope>NUCLEOTIDE SEQUENCE</scope>
    <source>
        <strain evidence="2">M133</strain>
    </source>
</reference>
<dbReference type="Proteomes" id="UP000663929">
    <property type="component" value="Chromosome"/>
</dbReference>
<dbReference type="EMBL" id="CP071793">
    <property type="protein sequence ID" value="QTD51579.1"/>
    <property type="molecule type" value="Genomic_DNA"/>
</dbReference>
<name>A0A8A4TNM2_SULCO</name>
<dbReference type="PANTHER" id="PTHR42754:SF1">
    <property type="entry name" value="LIPOPROTEIN"/>
    <property type="match status" value="1"/>
</dbReference>
<dbReference type="PANTHER" id="PTHR42754">
    <property type="entry name" value="ENDOGLUCANASE"/>
    <property type="match status" value="1"/>
</dbReference>
<keyword evidence="3" id="KW-1185">Reference proteome</keyword>
<organism evidence="2 3">
    <name type="scientific">Sulfidibacter corallicola</name>
    <dbReference type="NCBI Taxonomy" id="2818388"/>
    <lineage>
        <taxon>Bacteria</taxon>
        <taxon>Pseudomonadati</taxon>
        <taxon>Acidobacteriota</taxon>
        <taxon>Holophagae</taxon>
        <taxon>Acanthopleuribacterales</taxon>
        <taxon>Acanthopleuribacteraceae</taxon>
        <taxon>Sulfidibacter</taxon>
    </lineage>
</organism>
<dbReference type="AlphaFoldDB" id="A0A8A4TNM2"/>
<feature type="region of interest" description="Disordered" evidence="1">
    <location>
        <begin position="88"/>
        <end position="107"/>
    </location>
</feature>
<accession>A0A8A4TNM2</accession>
<dbReference type="RefSeq" id="WP_237381707.1">
    <property type="nucleotide sequence ID" value="NZ_CP071793.1"/>
</dbReference>
<proteinExistence type="predicted"/>
<evidence type="ECO:0000313" key="2">
    <source>
        <dbReference type="EMBL" id="QTD51579.1"/>
    </source>
</evidence>
<dbReference type="KEGG" id="scor:J3U87_03840"/>
<feature type="region of interest" description="Disordered" evidence="1">
    <location>
        <begin position="1"/>
        <end position="26"/>
    </location>
</feature>
<feature type="compositionally biased region" description="Polar residues" evidence="1">
    <location>
        <begin position="88"/>
        <end position="102"/>
    </location>
</feature>